<dbReference type="SUPFAM" id="SSF48371">
    <property type="entry name" value="ARM repeat"/>
    <property type="match status" value="1"/>
</dbReference>
<evidence type="ECO:0000256" key="2">
    <source>
        <dbReference type="ARBA" id="ARBA00004496"/>
    </source>
</evidence>
<dbReference type="GO" id="GO:0005737">
    <property type="term" value="C:cytoplasm"/>
    <property type="evidence" value="ECO:0007669"/>
    <property type="project" value="UniProtKB-SubCell"/>
</dbReference>
<dbReference type="InterPro" id="IPR044189">
    <property type="entry name" value="XPO4/7-like"/>
</dbReference>
<dbReference type="GO" id="GO:0005049">
    <property type="term" value="F:nuclear export signal receptor activity"/>
    <property type="evidence" value="ECO:0007669"/>
    <property type="project" value="InterPro"/>
</dbReference>
<reference evidence="10" key="1">
    <citation type="submission" date="2025-08" db="UniProtKB">
        <authorList>
            <consortium name="RefSeq"/>
        </authorList>
    </citation>
    <scope>IDENTIFICATION</scope>
    <source>
        <tissue evidence="10">Whole body</tissue>
    </source>
</reference>
<gene>
    <name evidence="10" type="primary">LOC108632493</name>
</gene>
<dbReference type="PANTHER" id="PTHR12596:SF1">
    <property type="entry name" value="EXPORTIN-4"/>
    <property type="match status" value="1"/>
</dbReference>
<keyword evidence="6" id="KW-0653">Protein transport</keyword>
<evidence type="ECO:0000256" key="6">
    <source>
        <dbReference type="ARBA" id="ARBA00022927"/>
    </source>
</evidence>
<dbReference type="GO" id="GO:0005643">
    <property type="term" value="C:nuclear pore"/>
    <property type="evidence" value="ECO:0007669"/>
    <property type="project" value="TreeGrafter"/>
</dbReference>
<sequence>MAGELIRELEKAAQVILAPPNLISSEQRRTAEDVFLNFRKLRSPYELCSQILETNTNDYILFETVGLIRIALIHEWQQLSQTDISSLRDYLLRYVINRQNLPPYVKASILQVIAIIIEKGSMNDSGQARQQILGEVENLIITGDLPKKILGCNLISALLQQYAINSKSSYIGLSFADQVNEKKLFETHDLRRIFSFCIRIINELIKKDLQDDSIALLKHLLPILENVFTWQFFRPKGQKFVMSVITSQSPLSIVYKVLRLDKQWRDIMLTPEVLDLVFTLYWKIRGNLQLAHHVRTCLIQMVNIHDDVLSDERVVQYYISYLDRFLKLVTSIEIIDEEASGIANITNNLFKEKRIYGSYPENMLKSFMEQLSRLTCSFLELAAQEESSDTDEYLYTEAIDILFTTWFYILRAGLPESLKQTFSQSHMYMFDTYLRCHLSPPEGVRNIVLQKEETEDDDVDGMKFKGPLKMIATFGRQIPSYTLPLLAQLIEDRTSKLRENLNRSMEQRESLNAMENDSMSRLYEDLYWLILMIGNVIGVESRGEVSIIPSEIVEYGIEQVQQGKVDMNATSQYLALSEYVSPPMNISIESVDHVIRLIADICRLCSIERTAMSVRLDSILSPELSRTLIWFLHRTSEHYLLPDYELYACSDIKSLAAAQTFSEDTPGACWFIDFLLEKIELNINAFKSEPAVMEETMYLLTSLVKTREKANYVLKAERFRRIVNLAINEHLDFPQTVRRGLMQAVVQIAVTLKKSIDESYTAESLQPLLDRFKQITSNDKFLQIYQQENIKLRVIDILECFIGVAQGAQGSKAGTMYRYLQPVLRQLPHLLSLYHNYQEVVELILELLYECTREPAPVLRRLDQSETAEISEIFLSTIQNYRRWNSNRLTVDTTAEDNSYEDILLLLKLSTNLLYESIFEDESVFLHSLTIIMPMMTTDLLKFPSLCVCYFQMIQSLCRMHARQVFSFPPKILQPLLASIELGLFSFGSEVFSICCCAIDSLTQEILRNLKDNRPQIQVMAPFLNSLINVILTQQVNSDFVDDVSLPLFNLIRCYRDEYNKIVQNILSTQTDQQIVERLANAFTKLVRDVELHANRRANVYFDVFYSLNEFICNVRGCFMIK</sequence>
<evidence type="ECO:0000256" key="3">
    <source>
        <dbReference type="ARBA" id="ARBA00009466"/>
    </source>
</evidence>
<evidence type="ECO:0000313" key="9">
    <source>
        <dbReference type="Proteomes" id="UP000694925"/>
    </source>
</evidence>
<evidence type="ECO:0000313" key="10">
    <source>
        <dbReference type="RefSeq" id="XP_017892623.1"/>
    </source>
</evidence>
<organism evidence="9 10">
    <name type="scientific">Ceratina calcarata</name>
    <dbReference type="NCBI Taxonomy" id="156304"/>
    <lineage>
        <taxon>Eukaryota</taxon>
        <taxon>Metazoa</taxon>
        <taxon>Ecdysozoa</taxon>
        <taxon>Arthropoda</taxon>
        <taxon>Hexapoda</taxon>
        <taxon>Insecta</taxon>
        <taxon>Pterygota</taxon>
        <taxon>Neoptera</taxon>
        <taxon>Endopterygota</taxon>
        <taxon>Hymenoptera</taxon>
        <taxon>Apocrita</taxon>
        <taxon>Aculeata</taxon>
        <taxon>Apoidea</taxon>
        <taxon>Anthophila</taxon>
        <taxon>Apidae</taxon>
        <taxon>Ceratina</taxon>
        <taxon>Zadontomerus</taxon>
    </lineage>
</organism>
<dbReference type="AlphaFoldDB" id="A0AAJ7JG30"/>
<name>A0AAJ7JG30_9HYME</name>
<dbReference type="PANTHER" id="PTHR12596">
    <property type="entry name" value="EXPORTIN 4,7-RELATED"/>
    <property type="match status" value="1"/>
</dbReference>
<dbReference type="InterPro" id="IPR016024">
    <property type="entry name" value="ARM-type_fold"/>
</dbReference>
<evidence type="ECO:0000256" key="5">
    <source>
        <dbReference type="ARBA" id="ARBA00022490"/>
    </source>
</evidence>
<dbReference type="GO" id="GO:0006611">
    <property type="term" value="P:protein export from nucleus"/>
    <property type="evidence" value="ECO:0007669"/>
    <property type="project" value="TreeGrafter"/>
</dbReference>
<comment type="subcellular location">
    <subcellularLocation>
        <location evidence="2">Cytoplasm</location>
    </subcellularLocation>
    <subcellularLocation>
        <location evidence="1">Nucleus</location>
    </subcellularLocation>
</comment>
<dbReference type="KEGG" id="ccal:108632493"/>
<evidence type="ECO:0000256" key="1">
    <source>
        <dbReference type="ARBA" id="ARBA00004123"/>
    </source>
</evidence>
<keyword evidence="7" id="KW-0539">Nucleus</keyword>
<evidence type="ECO:0000256" key="7">
    <source>
        <dbReference type="ARBA" id="ARBA00023242"/>
    </source>
</evidence>
<dbReference type="Proteomes" id="UP000694925">
    <property type="component" value="Unplaced"/>
</dbReference>
<evidence type="ECO:0000256" key="8">
    <source>
        <dbReference type="ARBA" id="ARBA00040444"/>
    </source>
</evidence>
<comment type="similarity">
    <text evidence="3">Belongs to the exportin family.</text>
</comment>
<dbReference type="RefSeq" id="XP_017892623.1">
    <property type="nucleotide sequence ID" value="XM_018037134.2"/>
</dbReference>
<keyword evidence="9" id="KW-1185">Reference proteome</keyword>
<protein>
    <recommendedName>
        <fullName evidence="8">Exportin-4</fullName>
    </recommendedName>
</protein>
<keyword evidence="5" id="KW-0963">Cytoplasm</keyword>
<keyword evidence="4" id="KW-0813">Transport</keyword>
<dbReference type="GeneID" id="108632493"/>
<evidence type="ECO:0000256" key="4">
    <source>
        <dbReference type="ARBA" id="ARBA00022448"/>
    </source>
</evidence>
<dbReference type="InterPro" id="IPR011989">
    <property type="entry name" value="ARM-like"/>
</dbReference>
<proteinExistence type="inferred from homology"/>
<dbReference type="Gene3D" id="1.25.10.10">
    <property type="entry name" value="Leucine-rich Repeat Variant"/>
    <property type="match status" value="2"/>
</dbReference>
<accession>A0AAJ7JG30</accession>